<dbReference type="AlphaFoldDB" id="A0A6N6MEL9"/>
<proteinExistence type="inferred from homology"/>
<dbReference type="PANTHER" id="PTHR43790:SF4">
    <property type="entry name" value="GUANOSINE IMPORT ATP-BINDING PROTEIN NUPO"/>
    <property type="match status" value="1"/>
</dbReference>
<keyword evidence="6" id="KW-1185">Reference proteome</keyword>
<evidence type="ECO:0000313" key="5">
    <source>
        <dbReference type="EMBL" id="KAB1069210.1"/>
    </source>
</evidence>
<dbReference type="EMBL" id="VZZJ01000042">
    <property type="protein sequence ID" value="KAB1069210.1"/>
    <property type="molecule type" value="Genomic_DNA"/>
</dbReference>
<name>A0A6N6MEL9_9HYPH</name>
<dbReference type="PANTHER" id="PTHR43790">
    <property type="entry name" value="CARBOHYDRATE TRANSPORT ATP-BINDING PROTEIN MG119-RELATED"/>
    <property type="match status" value="1"/>
</dbReference>
<dbReference type="CDD" id="cd03215">
    <property type="entry name" value="ABC_Carb_Monos_II"/>
    <property type="match status" value="1"/>
</dbReference>
<dbReference type="InterPro" id="IPR003439">
    <property type="entry name" value="ABC_transporter-like_ATP-bd"/>
</dbReference>
<gene>
    <name evidence="5" type="ORF">F6X51_25780</name>
</gene>
<dbReference type="InterPro" id="IPR017871">
    <property type="entry name" value="ABC_transporter-like_CS"/>
</dbReference>
<dbReference type="PROSITE" id="PS50893">
    <property type="entry name" value="ABC_TRANSPORTER_2"/>
    <property type="match status" value="2"/>
</dbReference>
<comment type="similarity">
    <text evidence="1">Belongs to the ABC transporter superfamily.</text>
</comment>
<evidence type="ECO:0000256" key="1">
    <source>
        <dbReference type="ARBA" id="ARBA00005417"/>
    </source>
</evidence>
<reference evidence="5 6" key="1">
    <citation type="submission" date="2019-09" db="EMBL/GenBank/DDBJ databases">
        <title>YIM 132548 draft genome.</title>
        <authorList>
            <person name="Jiang L."/>
        </authorList>
    </citation>
    <scope>NUCLEOTIDE SEQUENCE [LARGE SCALE GENOMIC DNA]</scope>
    <source>
        <strain evidence="5 6">YIM 132548</strain>
    </source>
</reference>
<keyword evidence="3 5" id="KW-0067">ATP-binding</keyword>
<dbReference type="CDD" id="cd03216">
    <property type="entry name" value="ABC_Carb_Monos_I"/>
    <property type="match status" value="1"/>
</dbReference>
<evidence type="ECO:0000256" key="2">
    <source>
        <dbReference type="ARBA" id="ARBA00022741"/>
    </source>
</evidence>
<dbReference type="Pfam" id="PF00005">
    <property type="entry name" value="ABC_tran"/>
    <property type="match status" value="2"/>
</dbReference>
<dbReference type="PROSITE" id="PS00211">
    <property type="entry name" value="ABC_TRANSPORTER_1"/>
    <property type="match status" value="1"/>
</dbReference>
<accession>A0A6N6MEL9</accession>
<feature type="domain" description="ABC transporter" evidence="4">
    <location>
        <begin position="255"/>
        <end position="500"/>
    </location>
</feature>
<dbReference type="SUPFAM" id="SSF52540">
    <property type="entry name" value="P-loop containing nucleoside triphosphate hydrolases"/>
    <property type="match status" value="2"/>
</dbReference>
<dbReference type="GO" id="GO:0016887">
    <property type="term" value="F:ATP hydrolysis activity"/>
    <property type="evidence" value="ECO:0007669"/>
    <property type="project" value="InterPro"/>
</dbReference>
<evidence type="ECO:0000259" key="4">
    <source>
        <dbReference type="PROSITE" id="PS50893"/>
    </source>
</evidence>
<protein>
    <submittedName>
        <fullName evidence="5">ABC transporter ATP-binding protein</fullName>
    </submittedName>
</protein>
<evidence type="ECO:0000256" key="3">
    <source>
        <dbReference type="ARBA" id="ARBA00022840"/>
    </source>
</evidence>
<dbReference type="InterPro" id="IPR003593">
    <property type="entry name" value="AAA+_ATPase"/>
</dbReference>
<dbReference type="SMART" id="SM00382">
    <property type="entry name" value="AAA"/>
    <property type="match status" value="1"/>
</dbReference>
<dbReference type="Gene3D" id="3.40.50.300">
    <property type="entry name" value="P-loop containing nucleotide triphosphate hydrolases"/>
    <property type="match status" value="2"/>
</dbReference>
<comment type="caution">
    <text evidence="5">The sequence shown here is derived from an EMBL/GenBank/DDBJ whole genome shotgun (WGS) entry which is preliminary data.</text>
</comment>
<keyword evidence="2" id="KW-0547">Nucleotide-binding</keyword>
<dbReference type="GO" id="GO:0005524">
    <property type="term" value="F:ATP binding"/>
    <property type="evidence" value="ECO:0007669"/>
    <property type="project" value="UniProtKB-KW"/>
</dbReference>
<evidence type="ECO:0000313" key="6">
    <source>
        <dbReference type="Proteomes" id="UP000441523"/>
    </source>
</evidence>
<dbReference type="InterPro" id="IPR050107">
    <property type="entry name" value="ABC_carbohydrate_import_ATPase"/>
</dbReference>
<organism evidence="5 6">
    <name type="scientific">Methylobacterium planeticum</name>
    <dbReference type="NCBI Taxonomy" id="2615211"/>
    <lineage>
        <taxon>Bacteria</taxon>
        <taxon>Pseudomonadati</taxon>
        <taxon>Pseudomonadota</taxon>
        <taxon>Alphaproteobacteria</taxon>
        <taxon>Hyphomicrobiales</taxon>
        <taxon>Methylobacteriaceae</taxon>
        <taxon>Methylobacterium</taxon>
    </lineage>
</organism>
<feature type="domain" description="ABC transporter" evidence="4">
    <location>
        <begin position="4"/>
        <end position="238"/>
    </location>
</feature>
<dbReference type="RefSeq" id="WP_150966725.1">
    <property type="nucleotide sequence ID" value="NZ_VZZJ01000042.1"/>
</dbReference>
<dbReference type="InterPro" id="IPR027417">
    <property type="entry name" value="P-loop_NTPase"/>
</dbReference>
<sequence length="506" mass="55656">MPALKLRQIVKSFDGFRALDGVDLAVQAGTVHAIIGENGAGKTTLMNILYGLYQPDEGMIEFQEKPVTIPSPRGASDLGIGMIHQHFMLVDTLTVVENIVLGLRGQGMSLNLREHEKRIAEMSARFGFNIDPRAEIWRLPMGMRQRVEILKVLYREADLIILDEPTSILTPLEIEGFLENVKSLRDAGKTILFITHKLDEVFAASDRISVMRRGKVLNTTDAKDTDARRIACAMVGHDRILTVERMPHRAGKPVLVGRGLHARDNRGLEALRGVSVSVREGEIHGIIGVDGNGQAELAEVLTGMRSATGGLVEIDGRDITADDPETRRRSSRLAFVPEDRHTTGLVLEYPLWKNAILRDFGTARFSRAGVVDRRRAVEATSEWISAYDVRTQSPYQKARFLSGGNQQKLIFAREIESEPRVLIVMQPCKGLDVGAIEAVHRTILEQRERGGAILYISTELDHVLAVCDRISVMCGGVVTGTLEAHEATAETIGVLMGGTMSKASAC</sequence>
<dbReference type="Proteomes" id="UP000441523">
    <property type="component" value="Unassembled WGS sequence"/>
</dbReference>